<dbReference type="STRING" id="1798482.A2763_03690"/>
<reference evidence="1 2" key="1">
    <citation type="journal article" date="2016" name="Nat. Commun.">
        <title>Thousands of microbial genomes shed light on interconnected biogeochemical processes in an aquifer system.</title>
        <authorList>
            <person name="Anantharaman K."/>
            <person name="Brown C.T."/>
            <person name="Hug L.A."/>
            <person name="Sharon I."/>
            <person name="Castelle C.J."/>
            <person name="Probst A.J."/>
            <person name="Thomas B.C."/>
            <person name="Singh A."/>
            <person name="Wilkins M.J."/>
            <person name="Karaoz U."/>
            <person name="Brodie E.L."/>
            <person name="Williams K.H."/>
            <person name="Hubbard S.S."/>
            <person name="Banfield J.F."/>
        </authorList>
    </citation>
    <scope>NUCLEOTIDE SEQUENCE [LARGE SCALE GENOMIC DNA]</scope>
</reference>
<evidence type="ECO:0000313" key="1">
    <source>
        <dbReference type="EMBL" id="OGG50020.1"/>
    </source>
</evidence>
<evidence type="ECO:0000313" key="2">
    <source>
        <dbReference type="Proteomes" id="UP000178370"/>
    </source>
</evidence>
<proteinExistence type="predicted"/>
<sequence>METPERGLEGKTRFFSRLAVEIREALKLHKKAGLWERKDGKRDWGNVSEHCLVEVARTDVFADMLNLPDDLKEDLRVAAALHDFFKKGEKEIVTKKGLSWDAFEAASEESTRQMREEGFSERIVHLANSSGHTSFLETEDILRKESLSQEDVAYLVQHYVDDYTLGSGWTAPAEITADGRHINDLDRRIDATEPNPRYAQLNEEGRAKFGGETVFEAQRRIGNAVEARLARLTNENSGQSIHPKDLPQLIDKEIRKRIQSSKV</sequence>
<name>A0A1F6CLX3_9BACT</name>
<dbReference type="AlphaFoldDB" id="A0A1F6CLX3"/>
<accession>A0A1F6CLX3</accession>
<dbReference type="Proteomes" id="UP000178370">
    <property type="component" value="Unassembled WGS sequence"/>
</dbReference>
<evidence type="ECO:0008006" key="3">
    <source>
        <dbReference type="Google" id="ProtNLM"/>
    </source>
</evidence>
<comment type="caution">
    <text evidence="1">The sequence shown here is derived from an EMBL/GenBank/DDBJ whole genome shotgun (WGS) entry which is preliminary data.</text>
</comment>
<dbReference type="EMBL" id="MFKV01000021">
    <property type="protein sequence ID" value="OGG50020.1"/>
    <property type="molecule type" value="Genomic_DNA"/>
</dbReference>
<gene>
    <name evidence="1" type="ORF">A2763_03690</name>
</gene>
<organism evidence="1 2">
    <name type="scientific">Candidatus Kaiserbacteria bacterium RIFCSPHIGHO2_01_FULL_54_36</name>
    <dbReference type="NCBI Taxonomy" id="1798482"/>
    <lineage>
        <taxon>Bacteria</taxon>
        <taxon>Candidatus Kaiseribacteriota</taxon>
    </lineage>
</organism>
<protein>
    <recommendedName>
        <fullName evidence="3">HD domain-containing protein</fullName>
    </recommendedName>
</protein>